<feature type="domain" description="C2H2-type" evidence="2">
    <location>
        <begin position="62"/>
        <end position="90"/>
    </location>
</feature>
<dbReference type="PROSITE" id="PS00028">
    <property type="entry name" value="ZINC_FINGER_C2H2_1"/>
    <property type="match status" value="2"/>
</dbReference>
<name>A0A7R9CXX5_TIMPO</name>
<dbReference type="AlphaFoldDB" id="A0A7R9CXX5"/>
<dbReference type="InterPro" id="IPR036236">
    <property type="entry name" value="Znf_C2H2_sf"/>
</dbReference>
<keyword evidence="1" id="KW-0863">Zinc-finger</keyword>
<dbReference type="InterPro" id="IPR013087">
    <property type="entry name" value="Znf_C2H2_type"/>
</dbReference>
<dbReference type="PROSITE" id="PS50157">
    <property type="entry name" value="ZINC_FINGER_C2H2_2"/>
    <property type="match status" value="2"/>
</dbReference>
<evidence type="ECO:0000313" key="3">
    <source>
        <dbReference type="EMBL" id="CAD7403492.1"/>
    </source>
</evidence>
<dbReference type="SMART" id="SM00355">
    <property type="entry name" value="ZnF_C2H2"/>
    <property type="match status" value="2"/>
</dbReference>
<keyword evidence="1" id="KW-0479">Metal-binding</keyword>
<gene>
    <name evidence="3" type="ORF">TPSB3V08_LOCUS4081</name>
</gene>
<reference evidence="3" key="1">
    <citation type="submission" date="2020-11" db="EMBL/GenBank/DDBJ databases">
        <authorList>
            <person name="Tran Van P."/>
        </authorList>
    </citation>
    <scope>NUCLEOTIDE SEQUENCE</scope>
</reference>
<proteinExistence type="predicted"/>
<feature type="domain" description="C2H2-type" evidence="2">
    <location>
        <begin position="91"/>
        <end position="114"/>
    </location>
</feature>
<accession>A0A7R9CXX5</accession>
<sequence length="159" mass="18275">MALVVSTFNSSTLMRCCQMSHTSAFTRNGHAECFATKDFFWGFSALKIHSRIVHQPQKNVKHHCSLCVACFNTQGNLLRHFLSVHQELRRFICGLCGSRYSQNQVLRRHLLQVHQVQIDSISSFDKKSVMRNSPSRYYTLKIEKGHLDMGPGFDSRVQV</sequence>
<evidence type="ECO:0000256" key="1">
    <source>
        <dbReference type="PROSITE-ProRule" id="PRU00042"/>
    </source>
</evidence>
<evidence type="ECO:0000259" key="2">
    <source>
        <dbReference type="PROSITE" id="PS50157"/>
    </source>
</evidence>
<dbReference type="Gene3D" id="3.30.160.60">
    <property type="entry name" value="Classic Zinc Finger"/>
    <property type="match status" value="1"/>
</dbReference>
<dbReference type="GO" id="GO:0008270">
    <property type="term" value="F:zinc ion binding"/>
    <property type="evidence" value="ECO:0007669"/>
    <property type="project" value="UniProtKB-KW"/>
</dbReference>
<dbReference type="SUPFAM" id="SSF57667">
    <property type="entry name" value="beta-beta-alpha zinc fingers"/>
    <property type="match status" value="1"/>
</dbReference>
<keyword evidence="1" id="KW-0862">Zinc</keyword>
<organism evidence="3">
    <name type="scientific">Timema poppense</name>
    <name type="common">Walking stick</name>
    <dbReference type="NCBI Taxonomy" id="170557"/>
    <lineage>
        <taxon>Eukaryota</taxon>
        <taxon>Metazoa</taxon>
        <taxon>Ecdysozoa</taxon>
        <taxon>Arthropoda</taxon>
        <taxon>Hexapoda</taxon>
        <taxon>Insecta</taxon>
        <taxon>Pterygota</taxon>
        <taxon>Neoptera</taxon>
        <taxon>Polyneoptera</taxon>
        <taxon>Phasmatodea</taxon>
        <taxon>Timematodea</taxon>
        <taxon>Timematoidea</taxon>
        <taxon>Timematidae</taxon>
        <taxon>Timema</taxon>
    </lineage>
</organism>
<protein>
    <recommendedName>
        <fullName evidence="2">C2H2-type domain-containing protein</fullName>
    </recommendedName>
</protein>
<dbReference type="EMBL" id="OD001884">
    <property type="protein sequence ID" value="CAD7403492.1"/>
    <property type="molecule type" value="Genomic_DNA"/>
</dbReference>